<evidence type="ECO:0000313" key="2">
    <source>
        <dbReference type="EMBL" id="EEG28676.1"/>
    </source>
</evidence>
<organism evidence="2 3">
    <name type="scientific">[Clostridium] methylpentosum DSM 5476</name>
    <dbReference type="NCBI Taxonomy" id="537013"/>
    <lineage>
        <taxon>Bacteria</taxon>
        <taxon>Bacillati</taxon>
        <taxon>Bacillota</taxon>
        <taxon>Clostridia</taxon>
        <taxon>Eubacteriales</taxon>
        <taxon>Oscillospiraceae</taxon>
        <taxon>Oscillospiraceae incertae sedis</taxon>
    </lineage>
</organism>
<name>C0EIN0_9FIRM</name>
<keyword evidence="1" id="KW-0812">Transmembrane</keyword>
<protein>
    <submittedName>
        <fullName evidence="2">Uncharacterized protein</fullName>
    </submittedName>
</protein>
<feature type="transmembrane region" description="Helical" evidence="1">
    <location>
        <begin position="14"/>
        <end position="34"/>
    </location>
</feature>
<keyword evidence="3" id="KW-1185">Reference proteome</keyword>
<reference evidence="2 3" key="1">
    <citation type="submission" date="2009-01" db="EMBL/GenBank/DDBJ databases">
        <authorList>
            <person name="Fulton L."/>
            <person name="Clifton S."/>
            <person name="Fulton B."/>
            <person name="Xu J."/>
            <person name="Minx P."/>
            <person name="Pepin K.H."/>
            <person name="Johnson M."/>
            <person name="Bhonagiri V."/>
            <person name="Nash W.E."/>
            <person name="Mardis E.R."/>
            <person name="Wilson R.K."/>
        </authorList>
    </citation>
    <scope>NUCLEOTIDE SEQUENCE [LARGE SCALE GENOMIC DNA]</scope>
    <source>
        <strain evidence="2 3">DSM 5476</strain>
    </source>
</reference>
<keyword evidence="1" id="KW-0472">Membrane</keyword>
<dbReference type="EMBL" id="ACEC01000128">
    <property type="protein sequence ID" value="EEG28676.1"/>
    <property type="molecule type" value="Genomic_DNA"/>
</dbReference>
<reference evidence="2 3" key="2">
    <citation type="submission" date="2009-02" db="EMBL/GenBank/DDBJ databases">
        <title>Draft genome sequence of Clostridium methylpentosum (DSM 5476).</title>
        <authorList>
            <person name="Sudarsanam P."/>
            <person name="Ley R."/>
            <person name="Guruge J."/>
            <person name="Turnbaugh P.J."/>
            <person name="Mahowald M."/>
            <person name="Liep D."/>
            <person name="Gordon J."/>
        </authorList>
    </citation>
    <scope>NUCLEOTIDE SEQUENCE [LARGE SCALE GENOMIC DNA]</scope>
    <source>
        <strain evidence="2 3">DSM 5476</strain>
    </source>
</reference>
<keyword evidence="1" id="KW-1133">Transmembrane helix</keyword>
<evidence type="ECO:0000313" key="3">
    <source>
        <dbReference type="Proteomes" id="UP000003340"/>
    </source>
</evidence>
<dbReference type="HOGENOM" id="CLU_3307468_0_0_9"/>
<proteinExistence type="predicted"/>
<evidence type="ECO:0000256" key="1">
    <source>
        <dbReference type="SAM" id="Phobius"/>
    </source>
</evidence>
<dbReference type="AlphaFoldDB" id="C0EIN0"/>
<gene>
    <name evidence="2" type="ORF">CLOSTMETH_03725</name>
</gene>
<accession>C0EIN0</accession>
<sequence length="39" mass="4749">MPFYILHSLVRTQLLYNITYTFFVLIQNCFSSFLRSKDK</sequence>
<dbReference type="Proteomes" id="UP000003340">
    <property type="component" value="Unassembled WGS sequence"/>
</dbReference>
<comment type="caution">
    <text evidence="2">The sequence shown here is derived from an EMBL/GenBank/DDBJ whole genome shotgun (WGS) entry which is preliminary data.</text>
</comment>